<dbReference type="PROSITE" id="PS50901">
    <property type="entry name" value="FTSK"/>
    <property type="match status" value="1"/>
</dbReference>
<dbReference type="InterPro" id="IPR002543">
    <property type="entry name" value="FtsK_dom"/>
</dbReference>
<proteinExistence type="predicted"/>
<gene>
    <name evidence="6" type="ORF">H9897_00155</name>
</gene>
<keyword evidence="4" id="KW-0812">Transmembrane</keyword>
<evidence type="ECO:0000256" key="2">
    <source>
        <dbReference type="ARBA" id="ARBA00022840"/>
    </source>
</evidence>
<evidence type="ECO:0000256" key="3">
    <source>
        <dbReference type="PROSITE-ProRule" id="PRU00289"/>
    </source>
</evidence>
<dbReference type="PANTHER" id="PTHR22683">
    <property type="entry name" value="SPORULATION PROTEIN RELATED"/>
    <property type="match status" value="1"/>
</dbReference>
<feature type="transmembrane region" description="Helical" evidence="4">
    <location>
        <begin position="191"/>
        <end position="224"/>
    </location>
</feature>
<keyword evidence="4" id="KW-1133">Transmembrane helix</keyword>
<reference evidence="6" key="2">
    <citation type="submission" date="2021-04" db="EMBL/GenBank/DDBJ databases">
        <authorList>
            <person name="Gilroy R."/>
        </authorList>
    </citation>
    <scope>NUCLEOTIDE SEQUENCE</scope>
    <source>
        <strain evidence="6">A5-1222</strain>
    </source>
</reference>
<evidence type="ECO:0000256" key="1">
    <source>
        <dbReference type="ARBA" id="ARBA00022741"/>
    </source>
</evidence>
<comment type="caution">
    <text evidence="6">The sequence shown here is derived from an EMBL/GenBank/DDBJ whole genome shotgun (WGS) entry which is preliminary data.</text>
</comment>
<dbReference type="InterPro" id="IPR027417">
    <property type="entry name" value="P-loop_NTPase"/>
</dbReference>
<dbReference type="PANTHER" id="PTHR22683:SF41">
    <property type="entry name" value="DNA TRANSLOCASE FTSK"/>
    <property type="match status" value="1"/>
</dbReference>
<reference evidence="6" key="1">
    <citation type="journal article" date="2021" name="PeerJ">
        <title>Extensive microbial diversity within the chicken gut microbiome revealed by metagenomics and culture.</title>
        <authorList>
            <person name="Gilroy R."/>
            <person name="Ravi A."/>
            <person name="Getino M."/>
            <person name="Pursley I."/>
            <person name="Horton D.L."/>
            <person name="Alikhan N.F."/>
            <person name="Baker D."/>
            <person name="Gharbi K."/>
            <person name="Hall N."/>
            <person name="Watson M."/>
            <person name="Adriaenssens E.M."/>
            <person name="Foster-Nyarko E."/>
            <person name="Jarju S."/>
            <person name="Secka A."/>
            <person name="Antonio M."/>
            <person name="Oren A."/>
            <person name="Chaudhuri R.R."/>
            <person name="La Ragione R."/>
            <person name="Hildebrand F."/>
            <person name="Pallen M.J."/>
        </authorList>
    </citation>
    <scope>NUCLEOTIDE SEQUENCE</scope>
    <source>
        <strain evidence="6">A5-1222</strain>
    </source>
</reference>
<name>A0A9E2KWV8_9BACT</name>
<dbReference type="InterPro" id="IPR050206">
    <property type="entry name" value="FtsK/SpoIIIE/SftA"/>
</dbReference>
<keyword evidence="1 3" id="KW-0547">Nucleotide-binding</keyword>
<feature type="transmembrane region" description="Helical" evidence="4">
    <location>
        <begin position="82"/>
        <end position="109"/>
    </location>
</feature>
<evidence type="ECO:0000256" key="4">
    <source>
        <dbReference type="SAM" id="Phobius"/>
    </source>
</evidence>
<keyword evidence="4" id="KW-0472">Membrane</keyword>
<feature type="domain" description="FtsK" evidence="5">
    <location>
        <begin position="505"/>
        <end position="690"/>
    </location>
</feature>
<dbReference type="AlphaFoldDB" id="A0A9E2KWV8"/>
<dbReference type="GO" id="GO:0005524">
    <property type="term" value="F:ATP binding"/>
    <property type="evidence" value="ECO:0007669"/>
    <property type="project" value="UniProtKB-UniRule"/>
</dbReference>
<organism evidence="6 7">
    <name type="scientific">Candidatus Ureaplasma intestinipullorum</name>
    <dbReference type="NCBI Taxonomy" id="2838770"/>
    <lineage>
        <taxon>Bacteria</taxon>
        <taxon>Bacillati</taxon>
        <taxon>Mycoplasmatota</taxon>
        <taxon>Mycoplasmoidales</taxon>
        <taxon>Mycoplasmoidaceae</taxon>
        <taxon>Ureaplasma</taxon>
    </lineage>
</organism>
<dbReference type="GO" id="GO:0003677">
    <property type="term" value="F:DNA binding"/>
    <property type="evidence" value="ECO:0007669"/>
    <property type="project" value="InterPro"/>
</dbReference>
<feature type="binding site" evidence="3">
    <location>
        <begin position="522"/>
        <end position="529"/>
    </location>
    <ligand>
        <name>ATP</name>
        <dbReference type="ChEBI" id="CHEBI:30616"/>
    </ligand>
</feature>
<keyword evidence="2 3" id="KW-0067">ATP-binding</keyword>
<feature type="transmembrane region" description="Helical" evidence="4">
    <location>
        <begin position="121"/>
        <end position="143"/>
    </location>
</feature>
<feature type="transmembrane region" description="Helical" evidence="4">
    <location>
        <begin position="49"/>
        <end position="70"/>
    </location>
</feature>
<dbReference type="Pfam" id="PF01580">
    <property type="entry name" value="FtsK_SpoIIIE"/>
    <property type="match status" value="1"/>
</dbReference>
<evidence type="ECO:0000313" key="6">
    <source>
        <dbReference type="EMBL" id="MBU3830563.1"/>
    </source>
</evidence>
<dbReference type="EMBL" id="JAHLFM010000002">
    <property type="protein sequence ID" value="MBU3830563.1"/>
    <property type="molecule type" value="Genomic_DNA"/>
</dbReference>
<protein>
    <recommendedName>
        <fullName evidence="5">FtsK domain-containing protein</fullName>
    </recommendedName>
</protein>
<evidence type="ECO:0000259" key="5">
    <source>
        <dbReference type="PROSITE" id="PS50901"/>
    </source>
</evidence>
<dbReference type="Gene3D" id="3.40.50.300">
    <property type="entry name" value="P-loop containing nucleotide triphosphate hydrolases"/>
    <property type="match status" value="1"/>
</dbReference>
<evidence type="ECO:0000313" key="7">
    <source>
        <dbReference type="Proteomes" id="UP000824247"/>
    </source>
</evidence>
<accession>A0A9E2KWV8</accession>
<dbReference type="Proteomes" id="UP000824247">
    <property type="component" value="Unassembled WGS sequence"/>
</dbReference>
<sequence length="742" mass="85015">MKSFNKKSSNVNRENNSTKKSVFLKPNKFKSDTSRIQLIKNDLNSSPRWVAILKYVGIAILYLIILLSFIRVPYVGAFFDSIFFSFLFGWGKYLIYIFAFIVAILYWFPNIFKIIWNKKSLLIYYPIILLSFCLILSGIGVYIEKLNNSASFSQYFVETNSSYITGWHNLDWGNVGSTNVFYANPHAYGGLITMFIVACFAYISSALLIVIGFIVLAFIIYLIIAKRNPKVKNVVDQINKKFKKPNEVKISEYNEEIKKPTDKVENVEIQNTRKFAESFGTTTNIQVEELKKEPQVSGTYNLASTHLFSEDNQNINTFELEKDNLNLSNNMNDIEFDNESLLDIKNHKFENSAKYDVVKKYINSREIDVENLPHIDQIANNACDYLPILSSELNELIDTLSNYFSVNQLTFKLVNKEIMYQSVSATFIFEDSNISEWINDRGSDISNKFKNRIIINKISSNKISFIDVINKDEMNIQPIVSFKDIISTIGYNNPYCYTIGKQGNRKAFYINGAYEPNTIVYGGQGSGRAMLLSSIVLSICFLNNPNNLDAYIIDTTNKSLKHLESIVQVHNNYVSSEYDALDCLTQINNIIKEEKDLFLTNNVNNIYDYNLKNKLNVIKHKLIVVNDINDILELNKEKCLKLLDEIISNAFNHGIILVLTSSVVNDQTTIFNKSMDNIIVLKVDDQIQSEIIFNTSEAECLCGQGDMLLKTNDKKTYHLQMPFANKNFCNHIIELINSTFGK</sequence>